<evidence type="ECO:0000256" key="1">
    <source>
        <dbReference type="ARBA" id="ARBA00006817"/>
    </source>
</evidence>
<dbReference type="RefSeq" id="WP_036440370.1">
    <property type="nucleotide sequence ID" value="NZ_JACKVC010000016.1"/>
</dbReference>
<dbReference type="Pfam" id="PF08327">
    <property type="entry name" value="AHSA1"/>
    <property type="match status" value="1"/>
</dbReference>
<dbReference type="EMBL" id="JACKVC010000016">
    <property type="protein sequence ID" value="MCV7389332.1"/>
    <property type="molecule type" value="Genomic_DNA"/>
</dbReference>
<sequence length="161" mass="18227">MHAEVEPIRKSVVVNAAADRAFALFIDRFDAIKPREHNLLAVPIAQTVFEPHVGGHIYDVGTDGSRCEWARVLIYDPPTRVVFSWDIGPTWQVETDPNRTSEVEVRFIAEAADRTRVELVHRHLERHGEGWRSVADGVGGDAGWPLYLHRFHDVVTQEAVE</sequence>
<dbReference type="EMBL" id="JBDLOU010000101">
    <property type="protein sequence ID" value="MEX3742457.1"/>
    <property type="molecule type" value="Genomic_DNA"/>
</dbReference>
<evidence type="ECO:0000313" key="6">
    <source>
        <dbReference type="Proteomes" id="UP001558474"/>
    </source>
</evidence>
<dbReference type="Gene3D" id="3.30.530.20">
    <property type="match status" value="1"/>
</dbReference>
<comment type="caution">
    <text evidence="3">The sequence shown here is derived from an EMBL/GenBank/DDBJ whole genome shotgun (WGS) entry which is preliminary data.</text>
</comment>
<reference evidence="3" key="1">
    <citation type="submission" date="2020-07" db="EMBL/GenBank/DDBJ databases">
        <authorList>
            <person name="Pettersson B.M.F."/>
            <person name="Behra P.R.K."/>
            <person name="Ramesh M."/>
            <person name="Das S."/>
            <person name="Dasgupta S."/>
            <person name="Kirsebom L.A."/>
        </authorList>
    </citation>
    <scope>NUCLEOTIDE SEQUENCE</scope>
    <source>
        <strain evidence="3">DSM 44242</strain>
    </source>
</reference>
<dbReference type="CDD" id="cd08891">
    <property type="entry name" value="SRPBCC_CalC"/>
    <property type="match status" value="1"/>
</dbReference>
<dbReference type="AlphaFoldDB" id="A0AAW5T4I0"/>
<proteinExistence type="inferred from homology"/>
<dbReference type="InterPro" id="IPR013538">
    <property type="entry name" value="ASHA1/2-like_C"/>
</dbReference>
<accession>A0AAW5T4I0</accession>
<dbReference type="InterPro" id="IPR023393">
    <property type="entry name" value="START-like_dom_sf"/>
</dbReference>
<reference evidence="4 6" key="3">
    <citation type="submission" date="2024-04" db="EMBL/GenBank/DDBJ databases">
        <title>Genomic Markers of Mycobacteria.</title>
        <authorList>
            <person name="Soliman M.S."/>
            <person name="Elkholy A."/>
            <person name="Soliman N.S."/>
            <person name="Abbas A."/>
            <person name="Khayrat S."/>
            <person name="Shawky S."/>
        </authorList>
    </citation>
    <scope>NUCLEOTIDE SEQUENCE [LARGE SCALE GENOMIC DNA]</scope>
    <source>
        <strain evidence="4 6">Egy-CU-AM5</strain>
    </source>
</reference>
<dbReference type="Proteomes" id="UP001141659">
    <property type="component" value="Unassembled WGS sequence"/>
</dbReference>
<evidence type="ECO:0000313" key="4">
    <source>
        <dbReference type="EMBL" id="MEX3742457.1"/>
    </source>
</evidence>
<evidence type="ECO:0000313" key="5">
    <source>
        <dbReference type="Proteomes" id="UP001141659"/>
    </source>
</evidence>
<name>A0AAW5T4I0_9MYCO</name>
<dbReference type="Proteomes" id="UP001558474">
    <property type="component" value="Unassembled WGS sequence"/>
</dbReference>
<dbReference type="SUPFAM" id="SSF55961">
    <property type="entry name" value="Bet v1-like"/>
    <property type="match status" value="1"/>
</dbReference>
<evidence type="ECO:0000313" key="3">
    <source>
        <dbReference type="EMBL" id="MCV7389332.1"/>
    </source>
</evidence>
<organism evidence="3 5">
    <name type="scientific">Mycolicibacterium porcinum</name>
    <dbReference type="NCBI Taxonomy" id="39693"/>
    <lineage>
        <taxon>Bacteria</taxon>
        <taxon>Bacillati</taxon>
        <taxon>Actinomycetota</taxon>
        <taxon>Actinomycetes</taxon>
        <taxon>Mycobacteriales</taxon>
        <taxon>Mycobacteriaceae</taxon>
        <taxon>Mycolicibacterium</taxon>
    </lineage>
</organism>
<protein>
    <submittedName>
        <fullName evidence="3">SRPBCC domain-containing protein</fullName>
    </submittedName>
    <submittedName>
        <fullName evidence="4">SRPBCC family protein</fullName>
    </submittedName>
</protein>
<reference evidence="3" key="2">
    <citation type="journal article" date="2022" name="BMC Genomics">
        <title>Comparative genome analysis of mycobacteria focusing on tRNA and non-coding RNA.</title>
        <authorList>
            <person name="Behra P.R.K."/>
            <person name="Pettersson B.M.F."/>
            <person name="Ramesh M."/>
            <person name="Das S."/>
            <person name="Dasgupta S."/>
            <person name="Kirsebom L.A."/>
        </authorList>
    </citation>
    <scope>NUCLEOTIDE SEQUENCE</scope>
    <source>
        <strain evidence="3">DSM 44242</strain>
    </source>
</reference>
<feature type="domain" description="Activator of Hsp90 ATPase homologue 1/2-like C-terminal" evidence="2">
    <location>
        <begin position="44"/>
        <end position="154"/>
    </location>
</feature>
<evidence type="ECO:0000259" key="2">
    <source>
        <dbReference type="Pfam" id="PF08327"/>
    </source>
</evidence>
<keyword evidence="6" id="KW-1185">Reference proteome</keyword>
<comment type="similarity">
    <text evidence="1">Belongs to the AHA1 family.</text>
</comment>
<gene>
    <name evidence="4" type="ORF">ABFW12_29885</name>
    <name evidence="3" type="ORF">H5P34_14845</name>
</gene>